<dbReference type="EnsemblMetazoa" id="AALB005698-RA">
    <property type="protein sequence ID" value="AALB005698-PA"/>
    <property type="gene ID" value="AALB005698"/>
</dbReference>
<organism evidence="1 2">
    <name type="scientific">Anopheles albimanus</name>
    <name type="common">New world malaria mosquito</name>
    <dbReference type="NCBI Taxonomy" id="7167"/>
    <lineage>
        <taxon>Eukaryota</taxon>
        <taxon>Metazoa</taxon>
        <taxon>Ecdysozoa</taxon>
        <taxon>Arthropoda</taxon>
        <taxon>Hexapoda</taxon>
        <taxon>Insecta</taxon>
        <taxon>Pterygota</taxon>
        <taxon>Neoptera</taxon>
        <taxon>Endopterygota</taxon>
        <taxon>Diptera</taxon>
        <taxon>Nematocera</taxon>
        <taxon>Culicoidea</taxon>
        <taxon>Culicidae</taxon>
        <taxon>Anophelinae</taxon>
        <taxon>Anopheles</taxon>
    </lineage>
</organism>
<protein>
    <submittedName>
        <fullName evidence="1">Uncharacterized protein</fullName>
    </submittedName>
</protein>
<proteinExistence type="predicted"/>
<dbReference type="Proteomes" id="UP000069272">
    <property type="component" value="Chromosome 3L"/>
</dbReference>
<dbReference type="VEuPathDB" id="VectorBase:AALB005698"/>
<dbReference type="VEuPathDB" id="VectorBase:AALB20_036490"/>
<dbReference type="VEuPathDB" id="VectorBase:AALB20_033945"/>
<reference evidence="1 2" key="1">
    <citation type="journal article" date="2017" name="G3 (Bethesda)">
        <title>The Physical Genome Mapping of Anopheles albimanus Corrected Scaffold Misassemblies and Identified Interarm Rearrangements in Genus Anopheles.</title>
        <authorList>
            <person name="Artemov G.N."/>
            <person name="Peery A.N."/>
            <person name="Jiang X."/>
            <person name="Tu Z."/>
            <person name="Stegniy V.N."/>
            <person name="Sharakhova M.V."/>
            <person name="Sharakhov I.V."/>
        </authorList>
    </citation>
    <scope>NUCLEOTIDE SEQUENCE [LARGE SCALE GENOMIC DNA]</scope>
    <source>
        <strain evidence="1 2">ALBI9_A</strain>
    </source>
</reference>
<keyword evidence="2" id="KW-1185">Reference proteome</keyword>
<reference evidence="1" key="2">
    <citation type="submission" date="2022-08" db="UniProtKB">
        <authorList>
            <consortium name="EnsemblMetazoa"/>
        </authorList>
    </citation>
    <scope>IDENTIFICATION</scope>
    <source>
        <strain evidence="1">STECLA/ALBI9_A</strain>
    </source>
</reference>
<evidence type="ECO:0000313" key="1">
    <source>
        <dbReference type="EnsemblMetazoa" id="AALB005698-PA"/>
    </source>
</evidence>
<accession>A0A182FGQ7</accession>
<evidence type="ECO:0000313" key="2">
    <source>
        <dbReference type="Proteomes" id="UP000069272"/>
    </source>
</evidence>
<sequence length="186" mass="21370">MAPQHGLLALLLVAGVTIAYELTLEESVCFKFVQETNNILGIHYELDVIDANSAPSKRTKRQAGSALRRHRIAQRREARKRALQKRRERIHRVQLRYSVVVEGRPGEKIVINHDIERIPPTTKRPRSYIVRGPNPILSKAAAARKARLEKLRADWKARRAAFKEKTNELLANRRARLRNMRPPPAV</sequence>
<dbReference type="AlphaFoldDB" id="A0A182FGQ7"/>
<name>A0A182FGQ7_ANOAL</name>